<dbReference type="HOGENOM" id="CLU_1311930_0_0_1"/>
<name>A0A0E0P340_ORYRU</name>
<evidence type="ECO:0000313" key="3">
    <source>
        <dbReference type="Proteomes" id="UP000008022"/>
    </source>
</evidence>
<evidence type="ECO:0000256" key="1">
    <source>
        <dbReference type="SAM" id="MobiDB-lite"/>
    </source>
</evidence>
<sequence>MHRLNLGLMRPAVIPHLLDHGILPHEEDEVEDAEEFEEVFTVEDLIAEDDIFEEIVAEGFKADMDREASTVAVEYQDVSSLPKPGMLFKGCPPYNSIRNTSKAKIRMRPDSNSTPTGPPSSSELSLNQDQIRRKRIDAMLGKARHCSQEEQQESSMRIATRLHQVAAARRAVAPSPHEHVSLSRTKPTAHRPPPAMPYRSPHLTYTHPPA</sequence>
<feature type="region of interest" description="Disordered" evidence="1">
    <location>
        <begin position="168"/>
        <end position="210"/>
    </location>
</feature>
<reference evidence="3" key="1">
    <citation type="submission" date="2013-06" db="EMBL/GenBank/DDBJ databases">
        <authorList>
            <person name="Zhao Q."/>
        </authorList>
    </citation>
    <scope>NUCLEOTIDE SEQUENCE</scope>
    <source>
        <strain evidence="3">cv. W1943</strain>
    </source>
</reference>
<keyword evidence="3" id="KW-1185">Reference proteome</keyword>
<dbReference type="Proteomes" id="UP000008022">
    <property type="component" value="Unassembled WGS sequence"/>
</dbReference>
<dbReference type="Gramene" id="ORUFI03G40550.1">
    <property type="protein sequence ID" value="ORUFI03G40550.1"/>
    <property type="gene ID" value="ORUFI03G40550"/>
</dbReference>
<reference evidence="2" key="2">
    <citation type="submission" date="2015-06" db="UniProtKB">
        <authorList>
            <consortium name="EnsemblPlants"/>
        </authorList>
    </citation>
    <scope>IDENTIFICATION</scope>
</reference>
<feature type="region of interest" description="Disordered" evidence="1">
    <location>
        <begin position="103"/>
        <end position="128"/>
    </location>
</feature>
<feature type="compositionally biased region" description="Low complexity" evidence="1">
    <location>
        <begin position="110"/>
        <end position="125"/>
    </location>
</feature>
<protein>
    <submittedName>
        <fullName evidence="2">Uncharacterized protein</fullName>
    </submittedName>
</protein>
<dbReference type="EnsemblPlants" id="ORUFI03G40550.1">
    <property type="protein sequence ID" value="ORUFI03G40550.1"/>
    <property type="gene ID" value="ORUFI03G40550"/>
</dbReference>
<accession>A0A0E0P340</accession>
<evidence type="ECO:0000313" key="2">
    <source>
        <dbReference type="EnsemblPlants" id="ORUFI03G40550.1"/>
    </source>
</evidence>
<proteinExistence type="predicted"/>
<organism evidence="2 3">
    <name type="scientific">Oryza rufipogon</name>
    <name type="common">Brownbeard rice</name>
    <name type="synonym">Asian wild rice</name>
    <dbReference type="NCBI Taxonomy" id="4529"/>
    <lineage>
        <taxon>Eukaryota</taxon>
        <taxon>Viridiplantae</taxon>
        <taxon>Streptophyta</taxon>
        <taxon>Embryophyta</taxon>
        <taxon>Tracheophyta</taxon>
        <taxon>Spermatophyta</taxon>
        <taxon>Magnoliopsida</taxon>
        <taxon>Liliopsida</taxon>
        <taxon>Poales</taxon>
        <taxon>Poaceae</taxon>
        <taxon>BOP clade</taxon>
        <taxon>Oryzoideae</taxon>
        <taxon>Oryzeae</taxon>
        <taxon>Oryzinae</taxon>
        <taxon>Oryza</taxon>
    </lineage>
</organism>
<dbReference type="AlphaFoldDB" id="A0A0E0P340"/>